<dbReference type="AlphaFoldDB" id="A0AAN9VX05"/>
<evidence type="ECO:0000313" key="3">
    <source>
        <dbReference type="EMBL" id="KAK7869735.1"/>
    </source>
</evidence>
<keyword evidence="2" id="KW-0472">Membrane</keyword>
<keyword evidence="2" id="KW-1133">Transmembrane helix</keyword>
<keyword evidence="2" id="KW-0812">Transmembrane</keyword>
<proteinExistence type="predicted"/>
<evidence type="ECO:0000256" key="2">
    <source>
        <dbReference type="SAM" id="Phobius"/>
    </source>
</evidence>
<feature type="region of interest" description="Disordered" evidence="1">
    <location>
        <begin position="36"/>
        <end position="57"/>
    </location>
</feature>
<name>A0AAN9VX05_9ORTH</name>
<reference evidence="3 4" key="1">
    <citation type="submission" date="2024-03" db="EMBL/GenBank/DDBJ databases">
        <title>The genome assembly and annotation of the cricket Gryllus longicercus Weissman &amp; Gray.</title>
        <authorList>
            <person name="Szrajer S."/>
            <person name="Gray D."/>
            <person name="Ylla G."/>
        </authorList>
    </citation>
    <scope>NUCLEOTIDE SEQUENCE [LARGE SCALE GENOMIC DNA]</scope>
    <source>
        <strain evidence="3">DAG 2021-001</strain>
        <tissue evidence="3">Whole body minus gut</tissue>
    </source>
</reference>
<feature type="transmembrane region" description="Helical" evidence="2">
    <location>
        <begin position="62"/>
        <end position="89"/>
    </location>
</feature>
<sequence length="101" mass="11482">MMRAGVGGVPRDFEETVEQLRERLAAMKRLVGDDLEKQRAQRAQQHQQRSNSNGDSIIDGKFLSVVFAVVLLLIICVSSYAFLNLYYAILKKFPAREHSEL</sequence>
<evidence type="ECO:0000256" key="1">
    <source>
        <dbReference type="SAM" id="MobiDB-lite"/>
    </source>
</evidence>
<gene>
    <name evidence="3" type="ORF">R5R35_011802</name>
</gene>
<organism evidence="3 4">
    <name type="scientific">Gryllus longicercus</name>
    <dbReference type="NCBI Taxonomy" id="2509291"/>
    <lineage>
        <taxon>Eukaryota</taxon>
        <taxon>Metazoa</taxon>
        <taxon>Ecdysozoa</taxon>
        <taxon>Arthropoda</taxon>
        <taxon>Hexapoda</taxon>
        <taxon>Insecta</taxon>
        <taxon>Pterygota</taxon>
        <taxon>Neoptera</taxon>
        <taxon>Polyneoptera</taxon>
        <taxon>Orthoptera</taxon>
        <taxon>Ensifera</taxon>
        <taxon>Gryllidea</taxon>
        <taxon>Grylloidea</taxon>
        <taxon>Gryllidae</taxon>
        <taxon>Gryllinae</taxon>
        <taxon>Gryllus</taxon>
    </lineage>
</organism>
<keyword evidence="4" id="KW-1185">Reference proteome</keyword>
<accession>A0AAN9VX05</accession>
<evidence type="ECO:0000313" key="4">
    <source>
        <dbReference type="Proteomes" id="UP001378592"/>
    </source>
</evidence>
<comment type="caution">
    <text evidence="3">The sequence shown here is derived from an EMBL/GenBank/DDBJ whole genome shotgun (WGS) entry which is preliminary data.</text>
</comment>
<dbReference type="Proteomes" id="UP001378592">
    <property type="component" value="Unassembled WGS sequence"/>
</dbReference>
<dbReference type="EMBL" id="JAZDUA010000070">
    <property type="protein sequence ID" value="KAK7869735.1"/>
    <property type="molecule type" value="Genomic_DNA"/>
</dbReference>
<protein>
    <submittedName>
        <fullName evidence="3">Uncharacterized protein</fullName>
    </submittedName>
</protein>